<dbReference type="GO" id="GO:0042597">
    <property type="term" value="C:periplasmic space"/>
    <property type="evidence" value="ECO:0007669"/>
    <property type="project" value="UniProtKB-SubCell"/>
</dbReference>
<evidence type="ECO:0000256" key="6">
    <source>
        <dbReference type="ARBA" id="ARBA00023002"/>
    </source>
</evidence>
<feature type="binding site" description="covalent" evidence="8">
    <location>
        <position position="249"/>
    </location>
    <ligand>
        <name>heme c</name>
        <dbReference type="ChEBI" id="CHEBI:61717"/>
        <label>2</label>
    </ligand>
</feature>
<evidence type="ECO:0000256" key="9">
    <source>
        <dbReference type="PIRSR" id="PIRSR000294-2"/>
    </source>
</evidence>
<evidence type="ECO:0000256" key="2">
    <source>
        <dbReference type="ARBA" id="ARBA00022617"/>
    </source>
</evidence>
<dbReference type="AlphaFoldDB" id="A0A1L9BF09"/>
<dbReference type="SUPFAM" id="SSF46626">
    <property type="entry name" value="Cytochrome c"/>
    <property type="match status" value="2"/>
</dbReference>
<feature type="binding site" description="covalent" evidence="8">
    <location>
        <position position="106"/>
    </location>
    <ligand>
        <name>heme c</name>
        <dbReference type="ChEBI" id="CHEBI:61717"/>
        <label>1</label>
    </ligand>
</feature>
<dbReference type="InterPro" id="IPR051395">
    <property type="entry name" value="Cytochrome_c_Peroxidase/MauG"/>
</dbReference>
<dbReference type="GO" id="GO:0009055">
    <property type="term" value="F:electron transfer activity"/>
    <property type="evidence" value="ECO:0007669"/>
    <property type="project" value="InterPro"/>
</dbReference>
<dbReference type="PROSITE" id="PS51257">
    <property type="entry name" value="PROKAR_LIPOPROTEIN"/>
    <property type="match status" value="1"/>
</dbReference>
<keyword evidence="14" id="KW-1185">Reference proteome</keyword>
<gene>
    <name evidence="13" type="ORF">BON30_07860</name>
</gene>
<feature type="chain" id="PRO_5012747309" evidence="11">
    <location>
        <begin position="20"/>
        <end position="374"/>
    </location>
</feature>
<dbReference type="InterPro" id="IPR009056">
    <property type="entry name" value="Cyt_c-like_dom"/>
</dbReference>
<feature type="binding site" description="covalent" evidence="8">
    <location>
        <position position="252"/>
    </location>
    <ligand>
        <name>heme c</name>
        <dbReference type="ChEBI" id="CHEBI:61717"/>
        <label>2</label>
    </ligand>
</feature>
<dbReference type="Pfam" id="PF00034">
    <property type="entry name" value="Cytochrom_C"/>
    <property type="match status" value="1"/>
</dbReference>
<evidence type="ECO:0000313" key="13">
    <source>
        <dbReference type="EMBL" id="OJH40839.1"/>
    </source>
</evidence>
<comment type="subcellular location">
    <subcellularLocation>
        <location evidence="1">Periplasm</location>
    </subcellularLocation>
</comment>
<keyword evidence="6" id="KW-0560">Oxidoreductase</keyword>
<keyword evidence="4 11" id="KW-0732">Signal</keyword>
<dbReference type="Pfam" id="PF03150">
    <property type="entry name" value="CCP_MauG"/>
    <property type="match status" value="1"/>
</dbReference>
<dbReference type="Proteomes" id="UP000182229">
    <property type="component" value="Unassembled WGS sequence"/>
</dbReference>
<evidence type="ECO:0000256" key="8">
    <source>
        <dbReference type="PIRSR" id="PIRSR000294-1"/>
    </source>
</evidence>
<reference evidence="13 14" key="2">
    <citation type="submission" date="2016-12" db="EMBL/GenBank/DDBJ databases">
        <title>Draft Genome Sequence of Cystobacter ferrugineus Strain Cbfe23.</title>
        <authorList>
            <person name="Akbar S."/>
            <person name="Dowd S.E."/>
            <person name="Stevens D.C."/>
        </authorList>
    </citation>
    <scope>NUCLEOTIDE SEQUENCE [LARGE SCALE GENOMIC DNA]</scope>
    <source>
        <strain evidence="13 14">Cbfe23</strain>
    </source>
</reference>
<evidence type="ECO:0000256" key="10">
    <source>
        <dbReference type="SAM" id="MobiDB-lite"/>
    </source>
</evidence>
<feature type="signal peptide" evidence="11">
    <location>
        <begin position="1"/>
        <end position="19"/>
    </location>
</feature>
<dbReference type="GO" id="GO:0004130">
    <property type="term" value="F:cytochrome-c peroxidase activity"/>
    <property type="evidence" value="ECO:0007669"/>
    <property type="project" value="TreeGrafter"/>
</dbReference>
<feature type="compositionally biased region" description="Low complexity" evidence="10">
    <location>
        <begin position="26"/>
        <end position="49"/>
    </location>
</feature>
<comment type="cofactor">
    <cofactor evidence="8">
        <name>heme</name>
        <dbReference type="ChEBI" id="CHEBI:30413"/>
    </cofactor>
    <text evidence="8">Binds 2 heme groups.</text>
</comment>
<evidence type="ECO:0000313" key="14">
    <source>
        <dbReference type="Proteomes" id="UP000182229"/>
    </source>
</evidence>
<evidence type="ECO:0000256" key="1">
    <source>
        <dbReference type="ARBA" id="ARBA00004418"/>
    </source>
</evidence>
<dbReference type="GO" id="GO:0046872">
    <property type="term" value="F:metal ion binding"/>
    <property type="evidence" value="ECO:0007669"/>
    <property type="project" value="UniProtKB-KW"/>
</dbReference>
<feature type="region of interest" description="Disordered" evidence="10">
    <location>
        <begin position="24"/>
        <end position="52"/>
    </location>
</feature>
<dbReference type="PIRSF" id="PIRSF000294">
    <property type="entry name" value="Cytochrome-c_peroxidase"/>
    <property type="match status" value="1"/>
</dbReference>
<name>A0A1L9BF09_9BACT</name>
<feature type="binding site" description="axial binding residue" evidence="9">
    <location>
        <position position="123"/>
    </location>
    <ligand>
        <name>heme c</name>
        <dbReference type="ChEBI" id="CHEBI:61717"/>
        <label>1</label>
    </ligand>
    <ligandPart>
        <name>Fe</name>
        <dbReference type="ChEBI" id="CHEBI:18248"/>
    </ligandPart>
</feature>
<feature type="binding site" description="axial binding residue" evidence="9">
    <location>
        <position position="107"/>
    </location>
    <ligand>
        <name>heme c</name>
        <dbReference type="ChEBI" id="CHEBI:61717"/>
        <label>1</label>
    </ligand>
    <ligandPart>
        <name>Fe</name>
        <dbReference type="ChEBI" id="CHEBI:18248"/>
    </ligandPart>
</feature>
<dbReference type="PANTHER" id="PTHR30600:SF7">
    <property type="entry name" value="CYTOCHROME C PEROXIDASE-RELATED"/>
    <property type="match status" value="1"/>
</dbReference>
<protein>
    <submittedName>
        <fullName evidence="13">Cytochrome-c peroxidase</fullName>
    </submittedName>
</protein>
<feature type="binding site" description="axial binding residue" evidence="9">
    <location>
        <position position="322"/>
    </location>
    <ligand>
        <name>heme c</name>
        <dbReference type="ChEBI" id="CHEBI:61717"/>
        <label>2</label>
    </ligand>
    <ligandPart>
        <name>Fe</name>
        <dbReference type="ChEBI" id="CHEBI:18248"/>
    </ligandPart>
</feature>
<evidence type="ECO:0000256" key="3">
    <source>
        <dbReference type="ARBA" id="ARBA00022723"/>
    </source>
</evidence>
<feature type="region of interest" description="Disordered" evidence="10">
    <location>
        <begin position="349"/>
        <end position="374"/>
    </location>
</feature>
<dbReference type="STRING" id="83449.BON30_07860"/>
<keyword evidence="3 9" id="KW-0479">Metal-binding</keyword>
<dbReference type="InterPro" id="IPR026259">
    <property type="entry name" value="MauG/Cytc_peroxidase"/>
</dbReference>
<dbReference type="OrthoDB" id="9805202at2"/>
<keyword evidence="13" id="KW-0575">Peroxidase</keyword>
<dbReference type="EMBL" id="MPIN01000002">
    <property type="protein sequence ID" value="OJH40839.1"/>
    <property type="molecule type" value="Genomic_DNA"/>
</dbReference>
<accession>A0A1L9BF09</accession>
<dbReference type="PROSITE" id="PS51007">
    <property type="entry name" value="CYTC"/>
    <property type="match status" value="2"/>
</dbReference>
<dbReference type="GO" id="GO:0020037">
    <property type="term" value="F:heme binding"/>
    <property type="evidence" value="ECO:0007669"/>
    <property type="project" value="InterPro"/>
</dbReference>
<proteinExistence type="predicted"/>
<dbReference type="InterPro" id="IPR004852">
    <property type="entry name" value="Di-haem_cyt_c_peroxidsae"/>
</dbReference>
<dbReference type="Gene3D" id="1.10.760.10">
    <property type="entry name" value="Cytochrome c-like domain"/>
    <property type="match status" value="2"/>
</dbReference>
<comment type="PTM">
    <text evidence="8">Binds 2 heme groups per subunit.</text>
</comment>
<dbReference type="RefSeq" id="WP_071897278.1">
    <property type="nucleotide sequence ID" value="NZ_MPIN01000002.1"/>
</dbReference>
<feature type="binding site" description="axial binding residue" evidence="9">
    <location>
        <position position="253"/>
    </location>
    <ligand>
        <name>heme c</name>
        <dbReference type="ChEBI" id="CHEBI:61717"/>
        <label>2</label>
    </ligand>
    <ligandPart>
        <name>Fe</name>
        <dbReference type="ChEBI" id="CHEBI:18248"/>
    </ligandPart>
</feature>
<evidence type="ECO:0000256" key="7">
    <source>
        <dbReference type="ARBA" id="ARBA00023004"/>
    </source>
</evidence>
<dbReference type="PANTHER" id="PTHR30600">
    <property type="entry name" value="CYTOCHROME C PEROXIDASE-RELATED"/>
    <property type="match status" value="1"/>
</dbReference>
<feature type="domain" description="Cytochrome c" evidence="12">
    <location>
        <begin position="235"/>
        <end position="347"/>
    </location>
</feature>
<keyword evidence="2 8" id="KW-0349">Heme</keyword>
<evidence type="ECO:0000259" key="12">
    <source>
        <dbReference type="PROSITE" id="PS51007"/>
    </source>
</evidence>
<keyword evidence="5" id="KW-0574">Periplasm</keyword>
<evidence type="ECO:0000256" key="11">
    <source>
        <dbReference type="SAM" id="SignalP"/>
    </source>
</evidence>
<sequence length="374" mass="39996">MKRNRLWLGVGLMSLGALSTSCSKEAPAPQAAPAPTAAAPAESAPAAAAPEPPPQMAYAKLVSFFRPSASQAAVAKKDTPERIALGRMLFFENRLSKNHDISCNSCHDLASFGVDGKATSDGHKGQKGSRNSPTVFHAAGHVAQFWDGRAATLEDQASGPMMNPAEMAMPSEKHVLATLNSIPQYVKAFKVAFPGDKKPVSVTNAARSIAAFERELLTTSRFDKYLAGDEQALSEQERRGLNIFASSGCTTCHNGPSVGGTSFQKLGLIEDYPTEDKGRYDVTQNEEDLHKFRVPTLRNVEKTGPWFHDGSVKELATAVRLMGKHQLGTTLSDSEVDDIVAFLKSLTGELPGPELLSPPELPPSTASTPKPDPT</sequence>
<evidence type="ECO:0000256" key="5">
    <source>
        <dbReference type="ARBA" id="ARBA00022764"/>
    </source>
</evidence>
<comment type="caution">
    <text evidence="13">The sequence shown here is derived from an EMBL/GenBank/DDBJ whole genome shotgun (WGS) entry which is preliminary data.</text>
</comment>
<feature type="binding site" description="covalent" evidence="8">
    <location>
        <position position="103"/>
    </location>
    <ligand>
        <name>heme c</name>
        <dbReference type="ChEBI" id="CHEBI:61717"/>
        <label>1</label>
    </ligand>
</feature>
<reference evidence="14" key="1">
    <citation type="submission" date="2016-11" db="EMBL/GenBank/DDBJ databases">
        <authorList>
            <person name="Shukria A."/>
            <person name="Stevens D.C."/>
        </authorList>
    </citation>
    <scope>NUCLEOTIDE SEQUENCE [LARGE SCALE GENOMIC DNA]</scope>
    <source>
        <strain evidence="14">Cbfe23</strain>
    </source>
</reference>
<organism evidence="13 14">
    <name type="scientific">Cystobacter ferrugineus</name>
    <dbReference type="NCBI Taxonomy" id="83449"/>
    <lineage>
        <taxon>Bacteria</taxon>
        <taxon>Pseudomonadati</taxon>
        <taxon>Myxococcota</taxon>
        <taxon>Myxococcia</taxon>
        <taxon>Myxococcales</taxon>
        <taxon>Cystobacterineae</taxon>
        <taxon>Archangiaceae</taxon>
        <taxon>Cystobacter</taxon>
    </lineage>
</organism>
<dbReference type="InterPro" id="IPR036909">
    <property type="entry name" value="Cyt_c-like_dom_sf"/>
</dbReference>
<evidence type="ECO:0000256" key="4">
    <source>
        <dbReference type="ARBA" id="ARBA00022729"/>
    </source>
</evidence>
<keyword evidence="7 9" id="KW-0408">Iron</keyword>
<feature type="domain" description="Cytochrome c" evidence="12">
    <location>
        <begin position="81"/>
        <end position="190"/>
    </location>
</feature>